<feature type="region of interest" description="Disordered" evidence="1">
    <location>
        <begin position="1"/>
        <end position="22"/>
    </location>
</feature>
<dbReference type="Gene3D" id="3.30.70.270">
    <property type="match status" value="1"/>
</dbReference>
<dbReference type="PANTHER" id="PTHR24559:SF444">
    <property type="entry name" value="REVERSE TRANSCRIPTASE DOMAIN-CONTAINING PROTEIN"/>
    <property type="match status" value="1"/>
</dbReference>
<organism evidence="3">
    <name type="scientific">Sesamum latifolium</name>
    <dbReference type="NCBI Taxonomy" id="2727402"/>
    <lineage>
        <taxon>Eukaryota</taxon>
        <taxon>Viridiplantae</taxon>
        <taxon>Streptophyta</taxon>
        <taxon>Embryophyta</taxon>
        <taxon>Tracheophyta</taxon>
        <taxon>Spermatophyta</taxon>
        <taxon>Magnoliopsida</taxon>
        <taxon>eudicotyledons</taxon>
        <taxon>Gunneridae</taxon>
        <taxon>Pentapetalae</taxon>
        <taxon>asterids</taxon>
        <taxon>lamiids</taxon>
        <taxon>Lamiales</taxon>
        <taxon>Pedaliaceae</taxon>
        <taxon>Sesamum</taxon>
    </lineage>
</organism>
<dbReference type="AlphaFoldDB" id="A0AAW2XW95"/>
<reference evidence="3" key="2">
    <citation type="journal article" date="2024" name="Plant">
        <title>Genomic evolution and insights into agronomic trait innovations of Sesamum species.</title>
        <authorList>
            <person name="Miao H."/>
            <person name="Wang L."/>
            <person name="Qu L."/>
            <person name="Liu H."/>
            <person name="Sun Y."/>
            <person name="Le M."/>
            <person name="Wang Q."/>
            <person name="Wei S."/>
            <person name="Zheng Y."/>
            <person name="Lin W."/>
            <person name="Duan Y."/>
            <person name="Cao H."/>
            <person name="Xiong S."/>
            <person name="Wang X."/>
            <person name="Wei L."/>
            <person name="Li C."/>
            <person name="Ma Q."/>
            <person name="Ju M."/>
            <person name="Zhao R."/>
            <person name="Li G."/>
            <person name="Mu C."/>
            <person name="Tian Q."/>
            <person name="Mei H."/>
            <person name="Zhang T."/>
            <person name="Gao T."/>
            <person name="Zhang H."/>
        </authorList>
    </citation>
    <scope>NUCLEOTIDE SEQUENCE</scope>
    <source>
        <strain evidence="3">KEN1</strain>
    </source>
</reference>
<dbReference type="EMBL" id="JACGWN010000003">
    <property type="protein sequence ID" value="KAL0456045.1"/>
    <property type="molecule type" value="Genomic_DNA"/>
</dbReference>
<name>A0AAW2XW95_9LAMI</name>
<proteinExistence type="predicted"/>
<sequence length="494" mass="56383">MAVEGKGLLARPRSWKEGPQRPQSNKFCRFYNDYGHTTEICRHLKNEIVRLIQNGYLQEYVCWEKARGTCPYQKKEADRAKEPKGTNHEVLPRGGLKVGTNEKMDPNDMPCKGIIRMITGGPIGGDSHHARKAEIRKAHGEVITEVLDVETTEDAPIIQFGRAERSGPRSAHNDALVITALLANYEVERSDLHVSYEDQIPYSKRSRRSKRRPPQIPKVLCEAVQKGQKRSSKEAPEETPYEKRGREGDIEEDLKIDESTPPKVQPAEELLTIELVPGDSEKTTRVGSQMDETLREEVIQCLKRNIDVFAWTPQELEGISPEVISHHLNIDPRIKPVKQKKKHFSPKKDKIIQAEIEKLMAAGHVEEIQFPEWLFNVVLVPKPGGKWRMCIDFRDLNKACPKDFYPLPRIDQLVDSTYGCELLSMMAPEDRKRVSFITSAGTFCYVAIPFGLKNTGATYQYLVDKIFRPQIGQNMEVYVDDMLVKSKKAQDFLF</sequence>
<dbReference type="CDD" id="cd01647">
    <property type="entry name" value="RT_LTR"/>
    <property type="match status" value="1"/>
</dbReference>
<feature type="compositionally biased region" description="Basic residues" evidence="1">
    <location>
        <begin position="204"/>
        <end position="213"/>
    </location>
</feature>
<dbReference type="Pfam" id="PF00078">
    <property type="entry name" value="RVT_1"/>
    <property type="match status" value="1"/>
</dbReference>
<feature type="domain" description="Reverse transcriptase" evidence="2">
    <location>
        <begin position="380"/>
        <end position="490"/>
    </location>
</feature>
<feature type="region of interest" description="Disordered" evidence="1">
    <location>
        <begin position="203"/>
        <end position="263"/>
    </location>
</feature>
<feature type="compositionally biased region" description="Basic and acidic residues" evidence="1">
    <location>
        <begin position="74"/>
        <end position="91"/>
    </location>
</feature>
<dbReference type="InterPro" id="IPR000477">
    <property type="entry name" value="RT_dom"/>
</dbReference>
<dbReference type="PANTHER" id="PTHR24559">
    <property type="entry name" value="TRANSPOSON TY3-I GAG-POL POLYPROTEIN"/>
    <property type="match status" value="1"/>
</dbReference>
<evidence type="ECO:0000259" key="2">
    <source>
        <dbReference type="Pfam" id="PF00078"/>
    </source>
</evidence>
<protein>
    <submittedName>
        <fullName evidence="3">Pro-Pol polyprotein</fullName>
    </submittedName>
</protein>
<comment type="caution">
    <text evidence="3">The sequence shown here is derived from an EMBL/GenBank/DDBJ whole genome shotgun (WGS) entry which is preliminary data.</text>
</comment>
<feature type="compositionally biased region" description="Basic and acidic residues" evidence="1">
    <location>
        <begin position="231"/>
        <end position="248"/>
    </location>
</feature>
<dbReference type="InterPro" id="IPR043502">
    <property type="entry name" value="DNA/RNA_pol_sf"/>
</dbReference>
<evidence type="ECO:0000313" key="3">
    <source>
        <dbReference type="EMBL" id="KAL0456045.1"/>
    </source>
</evidence>
<reference evidence="3" key="1">
    <citation type="submission" date="2020-06" db="EMBL/GenBank/DDBJ databases">
        <authorList>
            <person name="Li T."/>
            <person name="Hu X."/>
            <person name="Zhang T."/>
            <person name="Song X."/>
            <person name="Zhang H."/>
            <person name="Dai N."/>
            <person name="Sheng W."/>
            <person name="Hou X."/>
            <person name="Wei L."/>
        </authorList>
    </citation>
    <scope>NUCLEOTIDE SEQUENCE</scope>
    <source>
        <strain evidence="3">KEN1</strain>
        <tissue evidence="3">Leaf</tissue>
    </source>
</reference>
<dbReference type="SUPFAM" id="SSF56672">
    <property type="entry name" value="DNA/RNA polymerases"/>
    <property type="match status" value="1"/>
</dbReference>
<gene>
    <name evidence="3" type="ORF">Slati_0943700</name>
</gene>
<feature type="region of interest" description="Disordered" evidence="1">
    <location>
        <begin position="74"/>
        <end position="105"/>
    </location>
</feature>
<dbReference type="Gene3D" id="3.10.10.10">
    <property type="entry name" value="HIV Type 1 Reverse Transcriptase, subunit A, domain 1"/>
    <property type="match status" value="1"/>
</dbReference>
<dbReference type="InterPro" id="IPR043128">
    <property type="entry name" value="Rev_trsase/Diguanyl_cyclase"/>
</dbReference>
<evidence type="ECO:0000256" key="1">
    <source>
        <dbReference type="SAM" id="MobiDB-lite"/>
    </source>
</evidence>
<accession>A0AAW2XW95</accession>
<dbReference type="InterPro" id="IPR053134">
    <property type="entry name" value="RNA-dir_DNA_polymerase"/>
</dbReference>